<dbReference type="InterPro" id="IPR000477">
    <property type="entry name" value="RT_dom"/>
</dbReference>
<keyword evidence="1" id="KW-0511">Multifunctional enzyme</keyword>
<dbReference type="Gene3D" id="3.30.420.10">
    <property type="entry name" value="Ribonuclease H-like superfamily/Ribonuclease H"/>
    <property type="match status" value="1"/>
</dbReference>
<feature type="compositionally biased region" description="Basic and acidic residues" evidence="2">
    <location>
        <begin position="488"/>
        <end position="501"/>
    </location>
</feature>
<dbReference type="Gene3D" id="1.10.340.70">
    <property type="match status" value="1"/>
</dbReference>
<dbReference type="InterPro" id="IPR036397">
    <property type="entry name" value="RNaseH_sf"/>
</dbReference>
<evidence type="ECO:0000259" key="4">
    <source>
        <dbReference type="Pfam" id="PF17919"/>
    </source>
</evidence>
<reference evidence="6" key="2">
    <citation type="submission" date="2022-01" db="EMBL/GenBank/DDBJ databases">
        <authorList>
            <person name="Yamashiro T."/>
            <person name="Shiraishi A."/>
            <person name="Satake H."/>
            <person name="Nakayama K."/>
        </authorList>
    </citation>
    <scope>NUCLEOTIDE SEQUENCE</scope>
</reference>
<comment type="caution">
    <text evidence="6">The sequence shown here is derived from an EMBL/GenBank/DDBJ whole genome shotgun (WGS) entry which is preliminary data.</text>
</comment>
<dbReference type="Pfam" id="PF00078">
    <property type="entry name" value="RVT_1"/>
    <property type="match status" value="1"/>
</dbReference>
<dbReference type="InterPro" id="IPR012337">
    <property type="entry name" value="RNaseH-like_sf"/>
</dbReference>
<evidence type="ECO:0000256" key="1">
    <source>
        <dbReference type="ARBA" id="ARBA00023268"/>
    </source>
</evidence>
<evidence type="ECO:0000259" key="3">
    <source>
        <dbReference type="Pfam" id="PF00078"/>
    </source>
</evidence>
<dbReference type="InterPro" id="IPR041577">
    <property type="entry name" value="RT_RNaseH_2"/>
</dbReference>
<dbReference type="InterPro" id="IPR043128">
    <property type="entry name" value="Rev_trsase/Diguanyl_cyclase"/>
</dbReference>
<dbReference type="PANTHER" id="PTHR37984:SF5">
    <property type="entry name" value="PROTEIN NYNRIN-LIKE"/>
    <property type="match status" value="1"/>
</dbReference>
<evidence type="ECO:0000259" key="5">
    <source>
        <dbReference type="Pfam" id="PF17921"/>
    </source>
</evidence>
<dbReference type="Gene3D" id="3.30.70.270">
    <property type="match status" value="2"/>
</dbReference>
<feature type="region of interest" description="Disordered" evidence="2">
    <location>
        <begin position="472"/>
        <end position="504"/>
    </location>
</feature>
<feature type="domain" description="Reverse transcriptase" evidence="3">
    <location>
        <begin position="728"/>
        <end position="816"/>
    </location>
</feature>
<name>A0ABQ5J033_9ASTR</name>
<dbReference type="CDD" id="cd09274">
    <property type="entry name" value="RNase_HI_RT_Ty3"/>
    <property type="match status" value="1"/>
</dbReference>
<dbReference type="Pfam" id="PF17921">
    <property type="entry name" value="Integrase_H2C2"/>
    <property type="match status" value="1"/>
</dbReference>
<dbReference type="Pfam" id="PF17919">
    <property type="entry name" value="RT_RNaseH_2"/>
    <property type="match status" value="1"/>
</dbReference>
<dbReference type="PANTHER" id="PTHR37984">
    <property type="entry name" value="PROTEIN CBG26694"/>
    <property type="match status" value="1"/>
</dbReference>
<dbReference type="InterPro" id="IPR043502">
    <property type="entry name" value="DNA/RNA_pol_sf"/>
</dbReference>
<gene>
    <name evidence="6" type="ORF">Tco_1121502</name>
</gene>
<dbReference type="InterPro" id="IPR041588">
    <property type="entry name" value="Integrase_H2C2"/>
</dbReference>
<protein>
    <submittedName>
        <fullName evidence="6">Mitochondrial protein</fullName>
    </submittedName>
</protein>
<evidence type="ECO:0000256" key="2">
    <source>
        <dbReference type="SAM" id="MobiDB-lite"/>
    </source>
</evidence>
<feature type="domain" description="Reverse transcriptase/retrotransposon-derived protein RNase H-like" evidence="4">
    <location>
        <begin position="102"/>
        <end position="191"/>
    </location>
</feature>
<proteinExistence type="predicted"/>
<dbReference type="Proteomes" id="UP001151760">
    <property type="component" value="Unassembled WGS sequence"/>
</dbReference>
<dbReference type="Gene3D" id="3.10.20.370">
    <property type="match status" value="1"/>
</dbReference>
<reference evidence="6" key="1">
    <citation type="journal article" date="2022" name="Int. J. Mol. Sci.">
        <title>Draft Genome of Tanacetum Coccineum: Genomic Comparison of Closely Related Tanacetum-Family Plants.</title>
        <authorList>
            <person name="Yamashiro T."/>
            <person name="Shiraishi A."/>
            <person name="Nakayama K."/>
            <person name="Satake H."/>
        </authorList>
    </citation>
    <scope>NUCLEOTIDE SEQUENCE</scope>
</reference>
<dbReference type="EMBL" id="BQNB010021313">
    <property type="protein sequence ID" value="GJU05072.1"/>
    <property type="molecule type" value="Genomic_DNA"/>
</dbReference>
<keyword evidence="7" id="KW-1185">Reference proteome</keyword>
<dbReference type="InterPro" id="IPR050951">
    <property type="entry name" value="Retrovirus_Pol_polyprotein"/>
</dbReference>
<dbReference type="CDD" id="cd01647">
    <property type="entry name" value="RT_LTR"/>
    <property type="match status" value="2"/>
</dbReference>
<organism evidence="6 7">
    <name type="scientific">Tanacetum coccineum</name>
    <dbReference type="NCBI Taxonomy" id="301880"/>
    <lineage>
        <taxon>Eukaryota</taxon>
        <taxon>Viridiplantae</taxon>
        <taxon>Streptophyta</taxon>
        <taxon>Embryophyta</taxon>
        <taxon>Tracheophyta</taxon>
        <taxon>Spermatophyta</taxon>
        <taxon>Magnoliopsida</taxon>
        <taxon>eudicotyledons</taxon>
        <taxon>Gunneridae</taxon>
        <taxon>Pentapetalae</taxon>
        <taxon>asterids</taxon>
        <taxon>campanulids</taxon>
        <taxon>Asterales</taxon>
        <taxon>Asteraceae</taxon>
        <taxon>Asteroideae</taxon>
        <taxon>Anthemideae</taxon>
        <taxon>Anthemidinae</taxon>
        <taxon>Tanacetum</taxon>
    </lineage>
</organism>
<dbReference type="SUPFAM" id="SSF56672">
    <property type="entry name" value="DNA/RNA polymerases"/>
    <property type="match status" value="2"/>
</dbReference>
<dbReference type="SUPFAM" id="SSF53098">
    <property type="entry name" value="Ribonuclease H-like"/>
    <property type="match status" value="1"/>
</dbReference>
<evidence type="ECO:0000313" key="7">
    <source>
        <dbReference type="Proteomes" id="UP001151760"/>
    </source>
</evidence>
<feature type="domain" description="Integrase zinc-binding" evidence="5">
    <location>
        <begin position="281"/>
        <end position="336"/>
    </location>
</feature>
<sequence>MEKELLDLGVIRTSQSPFSSHIVMVKKKDGSWRMCVDYRQLNKYIVKDKFPIPVIEDLIDELNGFVVFSKLDLSKTKEEHCKHLAMVLQVMQDNTLFAKKIELAYNQLKKAMMEAPVLALPNFDQEFVVEMDASRTGIGAVLCQNRHPIAYFSKTLAAKHQSLSTYEKNFLAVVAALDKWKGYLLDRHFKIKTNHFSLKYLLNQKLTTPYQLKWLPKLLGYDYKISYKKGNENMVADVLSRVNQSDELLQIAVSSVASDVWEKTDGVLKRKGRVVVGNDLELRKELIKYFHNEAIGGHSRVYVSTKKLNAVFYWKGLKKMVKQWVRECDIFQRQKPDLSAYPRLIQPLPIPERVWIEVTMDFIEKLTVSNGKSIIMVVVDRLTKYAHFMALSHPFSASQVAQVFMDNVNKLHRLPKSIFVRILEVVTMAPQTRSLVGSSDDDRDSLRQSIATFMREEMEKLMAKMRNAAKEATASGSGTMVRPQADGQRVDGVADDRKNPVNEDDDCELSDVINAVQEENSVLHISLNALHAKKLGCPLTSTYPLQVIVANGNNMWTRGCEMVLGIQWLSTLGNIICNFKYLKMSFQYNGRIINLRGSQKGVVQWMQGKQLSKNIGIQAQLSSMILCVYHESVLSMVSAKPNTQIVPKNLQTLLGEYNDVFEIPKELPPVRSHDHRIPLKEGTPTINIRPYRHPATQKDAIESMVQELLDAGVIKHSQSPFSSPIVMVKKKDGSWRMCVDYRQLNKHTIKDKFLIPNKYTTKVFSKLDLRYGYHQIRMYPDDITKTAFQTHQGHYEFLVMPFGLTNSPSTFQSLMN</sequence>
<evidence type="ECO:0000313" key="6">
    <source>
        <dbReference type="EMBL" id="GJU05072.1"/>
    </source>
</evidence>
<accession>A0ABQ5J033</accession>
<dbReference type="Gene3D" id="3.10.10.10">
    <property type="entry name" value="HIV Type 1 Reverse Transcriptase, subunit A, domain 1"/>
    <property type="match status" value="2"/>
</dbReference>